<keyword evidence="1" id="KW-1133">Transmembrane helix</keyword>
<dbReference type="RefSeq" id="WP_189162081.1">
    <property type="nucleotide sequence ID" value="NZ_BMNT01000006.1"/>
</dbReference>
<gene>
    <name evidence="2" type="ORF">GCM10007964_13560</name>
</gene>
<sequence>MNHVEDTLRRTLENAARQAPTALPGTLAGRLETRHQRRRHRAQALLAAAAVVLVAGGTAVGLRAGGGTTMPAARSSPTPSLSATASAVALEPVEKVWPQAAWTAPVRAPGGPELRPMAMIDDRTLLMSAGRTFGKVETLYAYDSATGDLRRITDVPAPKGTTLFATGFGLDGTRVAWWTMTKGVVHIWAAALDGGRARPVAGHPVDGDDAPDGLGLAGDDVVFSLANGGVYRVPLTGGPVMPVPDGAGLHLLSWPWAGTPGAGDPRRPAFTKLVNLATGQTSTAVVRDGERVYACGVRSCFGTAPDGKAFTRARDGSRQKEIPSGYLVPEPPVQSRFYVRNIRDDGPGIGLYDLVTGTLADTGIREEVATRGEIPVPDAAGRIMTYRLKNRYHVIDLSKIP</sequence>
<name>A0A917QVW2_9ACTN</name>
<protein>
    <submittedName>
        <fullName evidence="2">Uncharacterized protein</fullName>
    </submittedName>
</protein>
<keyword evidence="1" id="KW-0472">Membrane</keyword>
<dbReference type="SUPFAM" id="SSF69304">
    <property type="entry name" value="Tricorn protease N-terminal domain"/>
    <property type="match status" value="1"/>
</dbReference>
<dbReference type="AlphaFoldDB" id="A0A917QVW2"/>
<proteinExistence type="predicted"/>
<keyword evidence="3" id="KW-1185">Reference proteome</keyword>
<feature type="transmembrane region" description="Helical" evidence="1">
    <location>
        <begin position="44"/>
        <end position="62"/>
    </location>
</feature>
<dbReference type="Gene3D" id="2.120.10.30">
    <property type="entry name" value="TolB, C-terminal domain"/>
    <property type="match status" value="1"/>
</dbReference>
<dbReference type="EMBL" id="BMNT01000006">
    <property type="protein sequence ID" value="GGK72014.1"/>
    <property type="molecule type" value="Genomic_DNA"/>
</dbReference>
<accession>A0A917QVW2</accession>
<reference evidence="2" key="1">
    <citation type="journal article" date="2014" name="Int. J. Syst. Evol. Microbiol.">
        <title>Complete genome sequence of Corynebacterium casei LMG S-19264T (=DSM 44701T), isolated from a smear-ripened cheese.</title>
        <authorList>
            <consortium name="US DOE Joint Genome Institute (JGI-PGF)"/>
            <person name="Walter F."/>
            <person name="Albersmeier A."/>
            <person name="Kalinowski J."/>
            <person name="Ruckert C."/>
        </authorList>
    </citation>
    <scope>NUCLEOTIDE SEQUENCE</scope>
    <source>
        <strain evidence="2">JCM 13064</strain>
    </source>
</reference>
<evidence type="ECO:0000313" key="2">
    <source>
        <dbReference type="EMBL" id="GGK72014.1"/>
    </source>
</evidence>
<reference evidence="2" key="2">
    <citation type="submission" date="2020-09" db="EMBL/GenBank/DDBJ databases">
        <authorList>
            <person name="Sun Q."/>
            <person name="Ohkuma M."/>
        </authorList>
    </citation>
    <scope>NUCLEOTIDE SEQUENCE</scope>
    <source>
        <strain evidence="2">JCM 13064</strain>
    </source>
</reference>
<comment type="caution">
    <text evidence="2">The sequence shown here is derived from an EMBL/GenBank/DDBJ whole genome shotgun (WGS) entry which is preliminary data.</text>
</comment>
<keyword evidence="1" id="KW-0812">Transmembrane</keyword>
<dbReference type="Proteomes" id="UP000645217">
    <property type="component" value="Unassembled WGS sequence"/>
</dbReference>
<evidence type="ECO:0000313" key="3">
    <source>
        <dbReference type="Proteomes" id="UP000645217"/>
    </source>
</evidence>
<organism evidence="2 3">
    <name type="scientific">Sphaerisporangium melleum</name>
    <dbReference type="NCBI Taxonomy" id="321316"/>
    <lineage>
        <taxon>Bacteria</taxon>
        <taxon>Bacillati</taxon>
        <taxon>Actinomycetota</taxon>
        <taxon>Actinomycetes</taxon>
        <taxon>Streptosporangiales</taxon>
        <taxon>Streptosporangiaceae</taxon>
        <taxon>Sphaerisporangium</taxon>
    </lineage>
</organism>
<dbReference type="InterPro" id="IPR011042">
    <property type="entry name" value="6-blade_b-propeller_TolB-like"/>
</dbReference>
<evidence type="ECO:0000256" key="1">
    <source>
        <dbReference type="SAM" id="Phobius"/>
    </source>
</evidence>